<dbReference type="Proteomes" id="UP000220605">
    <property type="component" value="Chromosome 7"/>
</dbReference>
<dbReference type="GO" id="GO:0004674">
    <property type="term" value="F:protein serine/threonine kinase activity"/>
    <property type="evidence" value="ECO:0007669"/>
    <property type="project" value="UniProtKB-EC"/>
</dbReference>
<dbReference type="InterPro" id="IPR050167">
    <property type="entry name" value="Ser_Thr_protein_kinase"/>
</dbReference>
<evidence type="ECO:0000256" key="1">
    <source>
        <dbReference type="SAM" id="MobiDB-lite"/>
    </source>
</evidence>
<evidence type="ECO:0000313" key="7">
    <source>
        <dbReference type="Proteomes" id="UP000220605"/>
    </source>
</evidence>
<feature type="region of interest" description="Disordered" evidence="1">
    <location>
        <begin position="506"/>
        <end position="527"/>
    </location>
</feature>
<dbReference type="EMBL" id="LT615262">
    <property type="protein sequence ID" value="SCO72019.1"/>
    <property type="molecule type" value="Genomic_DNA"/>
</dbReference>
<feature type="compositionally biased region" description="Basic and acidic residues" evidence="1">
    <location>
        <begin position="506"/>
        <end position="518"/>
    </location>
</feature>
<dbReference type="PROSITE" id="PS00108">
    <property type="entry name" value="PROTEIN_KINASE_ST"/>
    <property type="match status" value="1"/>
</dbReference>
<reference evidence="6 7" key="1">
    <citation type="submission" date="2016-07" db="EMBL/GenBank/DDBJ databases">
        <authorList>
            <consortium name="Pathogen Informatics"/>
        </authorList>
    </citation>
    <scope>NUCLEOTIDE SEQUENCE [LARGE SCALE GENOMIC DNA]</scope>
</reference>
<feature type="domain" description="Protein kinase" evidence="2">
    <location>
        <begin position="659"/>
        <end position="931"/>
    </location>
</feature>
<dbReference type="PANTHER" id="PTHR23257:SF963">
    <property type="entry name" value="AT08303P"/>
    <property type="match status" value="1"/>
</dbReference>
<feature type="compositionally biased region" description="Polar residues" evidence="1">
    <location>
        <begin position="23"/>
        <end position="33"/>
    </location>
</feature>
<evidence type="ECO:0000259" key="2">
    <source>
        <dbReference type="PROSITE" id="PS50011"/>
    </source>
</evidence>
<keyword evidence="5" id="KW-0808">Transferase</keyword>
<evidence type="ECO:0000313" key="5">
    <source>
        <dbReference type="EMBL" id="VUZ94888.1"/>
    </source>
</evidence>
<dbReference type="EC" id="2.7.11.1" evidence="5"/>
<dbReference type="InterPro" id="IPR055164">
    <property type="entry name" value="EDR1/CTR1/ARMC3-like_pept-like"/>
</dbReference>
<dbReference type="GO" id="GO:0005737">
    <property type="term" value="C:cytoplasm"/>
    <property type="evidence" value="ECO:0007669"/>
    <property type="project" value="TreeGrafter"/>
</dbReference>
<name>A0A1G4GVG5_PLAVI</name>
<dbReference type="Proteomes" id="UP000196402">
    <property type="component" value="Chromosome 7"/>
</dbReference>
<organism evidence="3 6">
    <name type="scientific">Plasmodium vivax</name>
    <name type="common">malaria parasite P. vivax</name>
    <dbReference type="NCBI Taxonomy" id="5855"/>
    <lineage>
        <taxon>Eukaryota</taxon>
        <taxon>Sar</taxon>
        <taxon>Alveolata</taxon>
        <taxon>Apicomplexa</taxon>
        <taxon>Aconoidasida</taxon>
        <taxon>Haemosporida</taxon>
        <taxon>Plasmodiidae</taxon>
        <taxon>Plasmodium</taxon>
        <taxon>Plasmodium (Plasmodium)</taxon>
    </lineage>
</organism>
<dbReference type="CDD" id="cd00180">
    <property type="entry name" value="PKc"/>
    <property type="match status" value="1"/>
</dbReference>
<proteinExistence type="predicted"/>
<dbReference type="EMBL" id="LT615245">
    <property type="protein sequence ID" value="SCO66585.1"/>
    <property type="molecule type" value="Genomic_DNA"/>
</dbReference>
<dbReference type="VEuPathDB" id="PlasmoDB:PVW1_070031200"/>
<dbReference type="GO" id="GO:0005524">
    <property type="term" value="F:ATP binding"/>
    <property type="evidence" value="ECO:0007669"/>
    <property type="project" value="InterPro"/>
</dbReference>
<dbReference type="SUPFAM" id="SSF56112">
    <property type="entry name" value="Protein kinase-like (PK-like)"/>
    <property type="match status" value="1"/>
</dbReference>
<dbReference type="PANTHER" id="PTHR23257">
    <property type="entry name" value="SERINE-THREONINE PROTEIN KINASE"/>
    <property type="match status" value="1"/>
</dbReference>
<evidence type="ECO:0000313" key="4">
    <source>
        <dbReference type="EMBL" id="SCO72019.1"/>
    </source>
</evidence>
<dbReference type="VEuPathDB" id="PlasmoDB:PVX_099740"/>
<dbReference type="InterPro" id="IPR008271">
    <property type="entry name" value="Ser/Thr_kinase_AS"/>
</dbReference>
<dbReference type="InterPro" id="IPR000719">
    <property type="entry name" value="Prot_kinase_dom"/>
</dbReference>
<evidence type="ECO:0000313" key="3">
    <source>
        <dbReference type="EMBL" id="SCO66585.1"/>
    </source>
</evidence>
<dbReference type="OrthoDB" id="354826at2759"/>
<accession>A0A1G4GVG5</accession>
<sequence>MNDCSSVRKDSAVWGAPDGGASGSTKSNVTAMSTAGDKNKLTSGRRSEHGECISREEAQREEDQLGGANKGGENCAEGVSNEGEATQKDQHAEGMSGKGEVTQDPNADGMNDKGAPPQDPTADAENLHRTHIDALRKLKSNPEINLKRGEEIVKNACVFVSDDLTLKRKNEAPAEEFIRRLSMNAFHLYFPPYASCYNQISMALLYLSGDVGDILIGLKYLIENLNEVNFLVLSFISKLKRKKKVKSNQVVLHLIEFLLNKLCEENLNYKYGREHMLDFHDSLMHSKRTFFESGLVKDAVDVKDLRLIYLYRHGVRMKSESSFVKEVPHPSSDSPAEVGKPSQEGQPNSEVNKRNFVITNSGHELNVKCKKKKKKKKLVGEIPIPNVHLGLHSCFREKSIYDVGSCHLFFMKRKMCKYISKCVGRYMKGRNRCRKGDTDICTCLSSIIVSVFSDAKLREKVNIAKKEVKSVKNALVKIKRIENLVERMIQYDPENVICTGGETLPERASQDAHKKADQSDQSDESEESIKTHYYENYDFNFVFLGSVRKGSDRHRALLFKLLCDSVDIPCRFVRYVKDHKVKYFNLVLVPSLPEQNTPECIIPIFWEEKTKTRTNSSAQSKITISSFTNNVKMTLGLIDRFFLKIWEGNNEVVNLDEHFTFEKKLGVGGFGEVWEVSLKEAGEAQSSFFFPTIKDTRHFALKIMDMNEFNLNESVILREKAHTNVVKIYCAFKGYQLLLNRQRQEEKKESLCFLLQLADTSLEKVFCDQGATYNLNFVRLTLLEIANVMSFIHKPNAKQEFYIYRDLKPDNVLIKEKKILLTDFNLSRKVDEDFEYLMSQCCGTKGHLAPEQKSVAYNRTVDIWAFAVIVSKFLKHKNFHYFSHGGYKVDLKHFEVQDKFLINLLLSCIDENPFMRPTFGEISRMLINEIVRNELERYGRATLLKTAWEK</sequence>
<dbReference type="Proteomes" id="UP000305196">
    <property type="component" value="Chromosome 7"/>
</dbReference>
<dbReference type="InterPro" id="IPR011009">
    <property type="entry name" value="Kinase-like_dom_sf"/>
</dbReference>
<keyword evidence="3" id="KW-0418">Kinase</keyword>
<dbReference type="AlphaFoldDB" id="A0A1G4GVG5"/>
<dbReference type="Gene3D" id="1.10.510.10">
    <property type="entry name" value="Transferase(Phosphotransferase) domain 1"/>
    <property type="match status" value="1"/>
</dbReference>
<evidence type="ECO:0000313" key="6">
    <source>
        <dbReference type="Proteomes" id="UP000196402"/>
    </source>
</evidence>
<dbReference type="VEuPathDB" id="PlasmoDB:PVPAM_070031800"/>
<dbReference type="PROSITE" id="PS50011">
    <property type="entry name" value="PROTEIN_KINASE_DOM"/>
    <property type="match status" value="1"/>
</dbReference>
<dbReference type="eggNOG" id="KOG0661">
    <property type="taxonomic scope" value="Eukaryota"/>
</dbReference>
<protein>
    <submittedName>
        <fullName evidence="3">Protein kinase, putative</fullName>
        <ecNumber evidence="5">2.7.11.1</ecNumber>
    </submittedName>
</protein>
<feature type="region of interest" description="Disordered" evidence="1">
    <location>
        <begin position="1"/>
        <end position="124"/>
    </location>
</feature>
<feature type="compositionally biased region" description="Basic and acidic residues" evidence="1">
    <location>
        <begin position="37"/>
        <end position="63"/>
    </location>
</feature>
<dbReference type="EMBL" id="LT635618">
    <property type="protein sequence ID" value="VUZ94888.1"/>
    <property type="molecule type" value="Genomic_DNA"/>
</dbReference>
<gene>
    <name evidence="4" type="ORF">PVC01_070029700</name>
    <name evidence="5" type="ORF">PVP01_0724800</name>
    <name evidence="3" type="ORF">PVT01_070029900</name>
</gene>
<dbReference type="VEuPathDB" id="PlasmoDB:PVP01_0724800"/>
<feature type="region of interest" description="Disordered" evidence="1">
    <location>
        <begin position="322"/>
        <end position="353"/>
    </location>
</feature>
<dbReference type="GO" id="GO:0007165">
    <property type="term" value="P:signal transduction"/>
    <property type="evidence" value="ECO:0007669"/>
    <property type="project" value="TreeGrafter"/>
</dbReference>
<dbReference type="Gene3D" id="3.30.200.20">
    <property type="entry name" value="Phosphorylase Kinase, domain 1"/>
    <property type="match status" value="1"/>
</dbReference>
<dbReference type="SMART" id="SM00220">
    <property type="entry name" value="S_TKc"/>
    <property type="match status" value="1"/>
</dbReference>
<dbReference type="Pfam" id="PF00069">
    <property type="entry name" value="Pkinase"/>
    <property type="match status" value="1"/>
</dbReference>
<feature type="compositionally biased region" description="Basic and acidic residues" evidence="1">
    <location>
        <begin position="1"/>
        <end position="11"/>
    </location>
</feature>
<dbReference type="Pfam" id="PF14381">
    <property type="entry name" value="EDR1_CTR1_ARMC3_pept"/>
    <property type="match status" value="1"/>
</dbReference>